<protein>
    <submittedName>
        <fullName evidence="1">Uncharacterized protein</fullName>
    </submittedName>
</protein>
<accession>A0ABQ3PWQ7</accession>
<gene>
    <name evidence="1" type="ORF">Sdagh_11790</name>
</gene>
<organism evidence="1 2">
    <name type="scientific">Streptomyces daghestanicus</name>
    <dbReference type="NCBI Taxonomy" id="66885"/>
    <lineage>
        <taxon>Bacteria</taxon>
        <taxon>Bacillati</taxon>
        <taxon>Actinomycetota</taxon>
        <taxon>Actinomycetes</taxon>
        <taxon>Kitasatosporales</taxon>
        <taxon>Streptomycetaceae</taxon>
        <taxon>Streptomyces</taxon>
    </lineage>
</organism>
<dbReference type="EMBL" id="BNDX01000002">
    <property type="protein sequence ID" value="GHI29449.1"/>
    <property type="molecule type" value="Genomic_DNA"/>
</dbReference>
<name>A0ABQ3PWQ7_9ACTN</name>
<keyword evidence="2" id="KW-1185">Reference proteome</keyword>
<evidence type="ECO:0000313" key="1">
    <source>
        <dbReference type="EMBL" id="GHI29449.1"/>
    </source>
</evidence>
<dbReference type="Proteomes" id="UP001052655">
    <property type="component" value="Unassembled WGS sequence"/>
</dbReference>
<proteinExistence type="predicted"/>
<evidence type="ECO:0000313" key="2">
    <source>
        <dbReference type="Proteomes" id="UP001052655"/>
    </source>
</evidence>
<sequence>MTIRVDPPFGLAARASEDDPGDSVREFVEALVREGRDLEDAVVACLQVRADHVGEVLAVRDDDLVEGDDARAILQAAVQPQFLLDHGEVREGAAVRFQRRGV</sequence>
<comment type="caution">
    <text evidence="1">The sequence shown here is derived from an EMBL/GenBank/DDBJ whole genome shotgun (WGS) entry which is preliminary data.</text>
</comment>
<reference evidence="1" key="1">
    <citation type="submission" date="2024-05" db="EMBL/GenBank/DDBJ databases">
        <title>Whole genome shotgun sequence of Streptomyces daghestanicus NBRC 12762.</title>
        <authorList>
            <person name="Komaki H."/>
            <person name="Tamura T."/>
        </authorList>
    </citation>
    <scope>NUCLEOTIDE SEQUENCE</scope>
    <source>
        <strain evidence="1">NBRC 12762</strain>
    </source>
</reference>